<evidence type="ECO:0000256" key="11">
    <source>
        <dbReference type="ARBA" id="ARBA00042802"/>
    </source>
</evidence>
<proteinExistence type="inferred from homology"/>
<keyword evidence="3" id="KW-0699">rRNA-binding</keyword>
<comment type="similarity">
    <text evidence="2 12">Belongs to the universal ribosomal protein uS13 family.</text>
</comment>
<dbReference type="Gene3D" id="4.10.910.10">
    <property type="entry name" value="30s ribosomal protein s13, domain 2"/>
    <property type="match status" value="1"/>
</dbReference>
<dbReference type="PROSITE" id="PS50159">
    <property type="entry name" value="RIBOSOMAL_S13_2"/>
    <property type="match status" value="1"/>
</dbReference>
<accession>A0A0B5GWI6</accession>
<evidence type="ECO:0000256" key="6">
    <source>
        <dbReference type="ARBA" id="ARBA00023128"/>
    </source>
</evidence>
<evidence type="ECO:0000256" key="1">
    <source>
        <dbReference type="ARBA" id="ARBA00004173"/>
    </source>
</evidence>
<keyword evidence="6 13" id="KW-0496">Mitochondrion</keyword>
<evidence type="ECO:0000256" key="10">
    <source>
        <dbReference type="ARBA" id="ARBA00040757"/>
    </source>
</evidence>
<dbReference type="GO" id="GO:0005739">
    <property type="term" value="C:mitochondrion"/>
    <property type="evidence" value="ECO:0007669"/>
    <property type="project" value="UniProtKB-SubCell"/>
</dbReference>
<evidence type="ECO:0000313" key="13">
    <source>
        <dbReference type="EMBL" id="AJF36737.1"/>
    </source>
</evidence>
<evidence type="ECO:0000256" key="4">
    <source>
        <dbReference type="ARBA" id="ARBA00022884"/>
    </source>
</evidence>
<protein>
    <recommendedName>
        <fullName evidence="10">Small ribosomal subunit protein uS13m</fullName>
    </recommendedName>
    <alternativeName>
        <fullName evidence="11">Ribosomal protein S13, mitochondrial</fullName>
    </alternativeName>
</protein>
<evidence type="ECO:0000256" key="3">
    <source>
        <dbReference type="ARBA" id="ARBA00022730"/>
    </source>
</evidence>
<evidence type="ECO:0000256" key="2">
    <source>
        <dbReference type="ARBA" id="ARBA00008080"/>
    </source>
</evidence>
<dbReference type="Gene3D" id="1.10.8.50">
    <property type="match status" value="1"/>
</dbReference>
<sequence>MLYIMGKRMEPSKSVHIALQAIFGIGKTKAMLICKLIGLSQSVKINQLKRMHVEQIRRVLSRYFIIGSDLERLIQQDIQSFIKIGCYRGFRHNSRLPCRGQRTHTNAKTCRRVHNSTPYRR</sequence>
<dbReference type="InterPro" id="IPR010979">
    <property type="entry name" value="Ribosomal_uS13-like_H2TH"/>
</dbReference>
<organism evidence="13">
    <name type="scientific">Klebsormidium flaccidum</name>
    <name type="common">Filamentous green alga</name>
    <name type="synonym">Ulothrix flaccida</name>
    <dbReference type="NCBI Taxonomy" id="3175"/>
    <lineage>
        <taxon>Eukaryota</taxon>
        <taxon>Viridiplantae</taxon>
        <taxon>Streptophyta</taxon>
        <taxon>Klebsormidiophyceae</taxon>
        <taxon>Klebsormidiales</taxon>
        <taxon>Klebsormidiaceae</taxon>
        <taxon>Klebsormidium</taxon>
    </lineage>
</organism>
<dbReference type="PANTHER" id="PTHR10871">
    <property type="entry name" value="30S RIBOSOMAL PROTEIN S13/40S RIBOSOMAL PROTEIN S18"/>
    <property type="match status" value="1"/>
</dbReference>
<dbReference type="EMBL" id="KP165386">
    <property type="protein sequence ID" value="AJF36737.1"/>
    <property type="molecule type" value="Genomic_DNA"/>
</dbReference>
<dbReference type="Pfam" id="PF00416">
    <property type="entry name" value="Ribosomal_S13"/>
    <property type="match status" value="1"/>
</dbReference>
<keyword evidence="5 12" id="KW-0689">Ribosomal protein</keyword>
<reference evidence="13" key="1">
    <citation type="journal article" date="2014" name="Nucleic Acids Res.">
        <title>Widespread occurrence of organelle genome-encoded 5S rRNAs including permuted molecules.</title>
        <authorList>
            <person name="Valach M."/>
            <person name="Burger G."/>
            <person name="Gray M.W."/>
            <person name="Lang B.F."/>
        </authorList>
    </citation>
    <scope>NUCLEOTIDE SEQUENCE</scope>
    <source>
        <strain evidence="13">NIES-2285</strain>
    </source>
</reference>
<dbReference type="PIRSF" id="PIRSF002134">
    <property type="entry name" value="Ribosomal_S13"/>
    <property type="match status" value="1"/>
</dbReference>
<evidence type="ECO:0000256" key="7">
    <source>
        <dbReference type="ARBA" id="ARBA00023274"/>
    </source>
</evidence>
<name>A0A0B5GWI6_KLEFL</name>
<geneLocation type="mitochondrion" evidence="13"/>
<gene>
    <name evidence="13" type="primary">rps13</name>
</gene>
<evidence type="ECO:0000256" key="9">
    <source>
        <dbReference type="ARBA" id="ARBA00038537"/>
    </source>
</evidence>
<dbReference type="InterPro" id="IPR027437">
    <property type="entry name" value="Rbsml_uS13_C"/>
</dbReference>
<dbReference type="AlphaFoldDB" id="A0A0B5GWI6"/>
<comment type="subcellular location">
    <subcellularLocation>
        <location evidence="1">Mitochondrion</location>
    </subcellularLocation>
</comment>
<comment type="subunit">
    <text evidence="9">Part of the small ribosomal subunit.</text>
</comment>
<evidence type="ECO:0000256" key="5">
    <source>
        <dbReference type="ARBA" id="ARBA00022980"/>
    </source>
</evidence>
<dbReference type="InterPro" id="IPR001892">
    <property type="entry name" value="Ribosomal_uS13"/>
</dbReference>
<keyword evidence="7 12" id="KW-0687">Ribonucleoprotein</keyword>
<dbReference type="GO" id="GO:0019843">
    <property type="term" value="F:rRNA binding"/>
    <property type="evidence" value="ECO:0007669"/>
    <property type="project" value="UniProtKB-KW"/>
</dbReference>
<dbReference type="SUPFAM" id="SSF46946">
    <property type="entry name" value="S13-like H2TH domain"/>
    <property type="match status" value="1"/>
</dbReference>
<dbReference type="PANTHER" id="PTHR10871:SF8">
    <property type="entry name" value="SMALL RIBOSOMAL SUBUNIT PROTEIN US13M"/>
    <property type="match status" value="1"/>
</dbReference>
<dbReference type="GO" id="GO:0006412">
    <property type="term" value="P:translation"/>
    <property type="evidence" value="ECO:0007669"/>
    <property type="project" value="InterPro"/>
</dbReference>
<dbReference type="GO" id="GO:0003735">
    <property type="term" value="F:structural constituent of ribosome"/>
    <property type="evidence" value="ECO:0007669"/>
    <property type="project" value="InterPro"/>
</dbReference>
<dbReference type="HAMAP" id="MF_01315">
    <property type="entry name" value="Ribosomal_uS13"/>
    <property type="match status" value="1"/>
</dbReference>
<comment type="function">
    <text evidence="8">Located at the top of the head of the small subunit, it contacts several helices of the 18S rRNA.</text>
</comment>
<keyword evidence="4" id="KW-0694">RNA-binding</keyword>
<evidence type="ECO:0000256" key="12">
    <source>
        <dbReference type="RuleBase" id="RU003830"/>
    </source>
</evidence>
<evidence type="ECO:0000256" key="8">
    <source>
        <dbReference type="ARBA" id="ARBA00037439"/>
    </source>
</evidence>
<dbReference type="GO" id="GO:0015935">
    <property type="term" value="C:small ribosomal subunit"/>
    <property type="evidence" value="ECO:0007669"/>
    <property type="project" value="TreeGrafter"/>
</dbReference>